<evidence type="ECO:0000313" key="1">
    <source>
        <dbReference type="EMBL" id="WVZ61815.1"/>
    </source>
</evidence>
<dbReference type="EMBL" id="CP144747">
    <property type="protein sequence ID" value="WVZ61815.1"/>
    <property type="molecule type" value="Genomic_DNA"/>
</dbReference>
<keyword evidence="2" id="KW-1185">Reference proteome</keyword>
<name>A0AAQ3SVV2_PASNO</name>
<accession>A0AAQ3SVV2</accession>
<dbReference type="PANTHER" id="PTHR31343:SF37">
    <property type="entry name" value="OSJNBA0038O10.24-LIKE PROTEIN"/>
    <property type="match status" value="1"/>
</dbReference>
<evidence type="ECO:0000313" key="2">
    <source>
        <dbReference type="Proteomes" id="UP001341281"/>
    </source>
</evidence>
<dbReference type="PANTHER" id="PTHR31343">
    <property type="entry name" value="T15D22.8"/>
    <property type="match status" value="1"/>
</dbReference>
<reference evidence="1 2" key="1">
    <citation type="submission" date="2024-02" db="EMBL/GenBank/DDBJ databases">
        <title>High-quality chromosome-scale genome assembly of Pensacola bahiagrass (Paspalum notatum Flugge var. saurae).</title>
        <authorList>
            <person name="Vega J.M."/>
            <person name="Podio M."/>
            <person name="Orjuela J."/>
            <person name="Siena L.A."/>
            <person name="Pessino S.C."/>
            <person name="Combes M.C."/>
            <person name="Mariac C."/>
            <person name="Albertini E."/>
            <person name="Pupilli F."/>
            <person name="Ortiz J.P.A."/>
            <person name="Leblanc O."/>
        </authorList>
    </citation>
    <scope>NUCLEOTIDE SEQUENCE [LARGE SCALE GENOMIC DNA]</scope>
    <source>
        <strain evidence="1">R1</strain>
        <tissue evidence="1">Leaf</tissue>
    </source>
</reference>
<organism evidence="1 2">
    <name type="scientific">Paspalum notatum var. saurae</name>
    <dbReference type="NCBI Taxonomy" id="547442"/>
    <lineage>
        <taxon>Eukaryota</taxon>
        <taxon>Viridiplantae</taxon>
        <taxon>Streptophyta</taxon>
        <taxon>Embryophyta</taxon>
        <taxon>Tracheophyta</taxon>
        <taxon>Spermatophyta</taxon>
        <taxon>Magnoliopsida</taxon>
        <taxon>Liliopsida</taxon>
        <taxon>Poales</taxon>
        <taxon>Poaceae</taxon>
        <taxon>PACMAD clade</taxon>
        <taxon>Panicoideae</taxon>
        <taxon>Andropogonodae</taxon>
        <taxon>Paspaleae</taxon>
        <taxon>Paspalinae</taxon>
        <taxon>Paspalum</taxon>
    </lineage>
</organism>
<dbReference type="InterPro" id="IPR008507">
    <property type="entry name" value="DUF789"/>
</dbReference>
<gene>
    <name evidence="1" type="ORF">U9M48_011630</name>
</gene>
<proteinExistence type="predicted"/>
<dbReference type="AlphaFoldDB" id="A0AAQ3SVV2"/>
<dbReference type="Proteomes" id="UP001341281">
    <property type="component" value="Chromosome 03"/>
</dbReference>
<dbReference type="Pfam" id="PF05623">
    <property type="entry name" value="DUF789"/>
    <property type="match status" value="1"/>
</dbReference>
<protein>
    <submittedName>
        <fullName evidence="1">Uncharacterized protein</fullName>
    </submittedName>
</protein>
<sequence length="76" mass="8638">MSEENVALDIVHASDHVALAPFGLATYKLDAEMWASTTSGDQEHIATLFDAAHSWLREQNIHHHDFNYFSHRCSSR</sequence>